<evidence type="ECO:0000256" key="1">
    <source>
        <dbReference type="SAM" id="SignalP"/>
    </source>
</evidence>
<gene>
    <name evidence="3" type="ORF">TWF191_009315</name>
</gene>
<comment type="caution">
    <text evidence="3">The sequence shown here is derived from an EMBL/GenBank/DDBJ whole genome shotgun (WGS) entry which is preliminary data.</text>
</comment>
<keyword evidence="1" id="KW-0732">Signal</keyword>
<evidence type="ECO:0000259" key="2">
    <source>
        <dbReference type="PROSITE" id="PS50181"/>
    </source>
</evidence>
<dbReference type="SUPFAM" id="SSF81383">
    <property type="entry name" value="F-box domain"/>
    <property type="match status" value="1"/>
</dbReference>
<protein>
    <recommendedName>
        <fullName evidence="2">F-box domain-containing protein</fullName>
    </recommendedName>
</protein>
<feature type="chain" id="PRO_5028951632" description="F-box domain-containing protein" evidence="1">
    <location>
        <begin position="24"/>
        <end position="773"/>
    </location>
</feature>
<organism evidence="3 4">
    <name type="scientific">Orbilia oligospora</name>
    <name type="common">Nematode-trapping fungus</name>
    <name type="synonym">Arthrobotrys oligospora</name>
    <dbReference type="NCBI Taxonomy" id="2813651"/>
    <lineage>
        <taxon>Eukaryota</taxon>
        <taxon>Fungi</taxon>
        <taxon>Dikarya</taxon>
        <taxon>Ascomycota</taxon>
        <taxon>Pezizomycotina</taxon>
        <taxon>Orbiliomycetes</taxon>
        <taxon>Orbiliales</taxon>
        <taxon>Orbiliaceae</taxon>
        <taxon>Orbilia</taxon>
    </lineage>
</organism>
<reference evidence="3 4" key="1">
    <citation type="submission" date="2019-06" db="EMBL/GenBank/DDBJ databases">
        <authorList>
            <person name="Palmer J.M."/>
        </authorList>
    </citation>
    <scope>NUCLEOTIDE SEQUENCE [LARGE SCALE GENOMIC DNA]</scope>
    <source>
        <strain evidence="3 4">TWF191</strain>
    </source>
</reference>
<dbReference type="Proteomes" id="UP000483672">
    <property type="component" value="Unassembled WGS sequence"/>
</dbReference>
<proteinExistence type="predicted"/>
<evidence type="ECO:0000313" key="4">
    <source>
        <dbReference type="Proteomes" id="UP000483672"/>
    </source>
</evidence>
<feature type="domain" description="F-box" evidence="2">
    <location>
        <begin position="356"/>
        <end position="402"/>
    </location>
</feature>
<dbReference type="PROSITE" id="PS50181">
    <property type="entry name" value="FBOX"/>
    <property type="match status" value="1"/>
</dbReference>
<sequence>MPTLMSKGAALAAFTLLAAETSAYTLSFYGNAACLGVSRWQHSTTNDSTYMTPCEQIPASAGNGVISALLAGDATDNHWGYTAQLFSDLACNSQVTTISSKDRCKPTGAIRSFVVVGTESNFRMPEGTWNTIPKEDAVSHTVNTVESTVETIGGDAVYNETEIQYYEADNYGGAGGSSGSSSSIGSSGPEPVMYPLDDASLEYATTNDYEAGIPGTVDEAVLEADCGDTVQEEGYVVDKNGDGLADATIEKTTTTDTNGNIVGVEQKVVSSTENLKGPGAAMDAPTKKQITKKIVRPVKKQWETGAVPNIPWSETITASLSDLSHPFNMSPPSGTGQFELNDPFVLSFVKSGEQLLHRLLGEPDPAALGIVRYLTVADLNSLKYVCKSFNHALTGDGVWAWILTKLTFGNEYAGGCDAFNGLRRLTNRIPFWDTPSVQKIINRWDIVDVLVNVNLDSTGVDASCIEFFLEKFHSIKRISVRYCIGFKLAEFLTILQAYADQGKKEAKRLENIFIDYWGVAEIYSVVGTMVLDQALIDETTYVASKIRYITQLIESNVFLCYRNHYEEGLWGPDKTKFRQENGEEATFSTFYPSEIVLIRCALCNKVYERRWCLRCLKANICTYCNDYHCLTCDPASYAESISGKSLFQPSSGLGTGGLTRMKLISEGHSFTLARLHEFDHCCSDVSVFWNLKHHFHDQCATQARRLERCLLCNKFICWNIPGLHCPRCAVRQCPHSSGYCMRMCQFCKNDYAYTTEYRSVPARAALINKDLGH</sequence>
<dbReference type="InterPro" id="IPR001810">
    <property type="entry name" value="F-box_dom"/>
</dbReference>
<accession>A0A7C8UJ34</accession>
<feature type="signal peptide" evidence="1">
    <location>
        <begin position="1"/>
        <end position="23"/>
    </location>
</feature>
<dbReference type="InterPro" id="IPR036047">
    <property type="entry name" value="F-box-like_dom_sf"/>
</dbReference>
<name>A0A7C8UJ34_ORBOL</name>
<evidence type="ECO:0000313" key="3">
    <source>
        <dbReference type="EMBL" id="KAF3215336.1"/>
    </source>
</evidence>
<dbReference type="AlphaFoldDB" id="A0A7C8UJ34"/>
<dbReference type="EMBL" id="WIPF01000068">
    <property type="protein sequence ID" value="KAF3215336.1"/>
    <property type="molecule type" value="Genomic_DNA"/>
</dbReference>